<accession>A0A2R8C567</accession>
<reference evidence="3" key="1">
    <citation type="submission" date="2018-03" db="EMBL/GenBank/DDBJ databases">
        <authorList>
            <person name="Rodrigo-Torres L."/>
            <person name="Arahal R. D."/>
            <person name="Lucena T."/>
        </authorList>
    </citation>
    <scope>NUCLEOTIDE SEQUENCE [LARGE SCALE GENOMIC DNA]</scope>
    <source>
        <strain evidence="3">CECT 7615</strain>
    </source>
</reference>
<dbReference type="Pfam" id="PF00211">
    <property type="entry name" value="Guanylate_cyc"/>
    <property type="match status" value="1"/>
</dbReference>
<dbReference type="GO" id="GO:0004016">
    <property type="term" value="F:adenylate cyclase activity"/>
    <property type="evidence" value="ECO:0007669"/>
    <property type="project" value="UniProtKB-EC"/>
</dbReference>
<evidence type="ECO:0000313" key="3">
    <source>
        <dbReference type="Proteomes" id="UP000244898"/>
    </source>
</evidence>
<dbReference type="GO" id="GO:0006171">
    <property type="term" value="P:cAMP biosynthetic process"/>
    <property type="evidence" value="ECO:0007669"/>
    <property type="project" value="TreeGrafter"/>
</dbReference>
<keyword evidence="3" id="KW-1185">Reference proteome</keyword>
<dbReference type="CDD" id="cd07302">
    <property type="entry name" value="CHD"/>
    <property type="match status" value="1"/>
</dbReference>
<dbReference type="SUPFAM" id="SSF55073">
    <property type="entry name" value="Nucleotide cyclase"/>
    <property type="match status" value="1"/>
</dbReference>
<dbReference type="RefSeq" id="WP_165821366.1">
    <property type="nucleotide sequence ID" value="NZ_ONZG01000002.1"/>
</dbReference>
<dbReference type="Proteomes" id="UP000244898">
    <property type="component" value="Unassembled WGS sequence"/>
</dbReference>
<evidence type="ECO:0000259" key="1">
    <source>
        <dbReference type="PROSITE" id="PS50125"/>
    </source>
</evidence>
<dbReference type="PROSITE" id="PS50125">
    <property type="entry name" value="GUANYLATE_CYCLASE_2"/>
    <property type="match status" value="1"/>
</dbReference>
<dbReference type="InterPro" id="IPR050697">
    <property type="entry name" value="Adenylyl/Guanylyl_Cyclase_3/4"/>
</dbReference>
<feature type="domain" description="Guanylate cyclase" evidence="1">
    <location>
        <begin position="9"/>
        <end position="145"/>
    </location>
</feature>
<protein>
    <submittedName>
        <fullName evidence="2">Adenylate cyclase 1</fullName>
        <ecNumber evidence="2">4.6.1.1</ecNumber>
    </submittedName>
</protein>
<name>A0A2R8C567_9RHOB</name>
<dbReference type="Gene3D" id="3.30.70.1230">
    <property type="entry name" value="Nucleotide cyclase"/>
    <property type="match status" value="1"/>
</dbReference>
<dbReference type="AlphaFoldDB" id="A0A2R8C567"/>
<sequence length="235" mass="25440">MASQCKKLTVLFSDIVEFTTMTERLESEELTSLLNQYLTEMSEIVLRYGGILDKFIGDAVVVHFGDAADGASAQESAISCVQMALAMRARMSKLRESWREQGLDASIDLRIGINTGFCTVGNFGSDQRMDFTIIGSEVNLAARMEASADAGGLLLAHETNALVKGAILTEPAGAVTVKGFVRPLETYSVLGTREAHALSDHSAAVTFVKDPSRMASLEKKRARNELKQAMQGLND</sequence>
<dbReference type="PANTHER" id="PTHR43081:SF18">
    <property type="entry name" value="BLL7624 PROTEIN"/>
    <property type="match status" value="1"/>
</dbReference>
<dbReference type="PANTHER" id="PTHR43081">
    <property type="entry name" value="ADENYLATE CYCLASE, TERMINAL-DIFFERENTIATION SPECIFIC-RELATED"/>
    <property type="match status" value="1"/>
</dbReference>
<dbReference type="GO" id="GO:0035556">
    <property type="term" value="P:intracellular signal transduction"/>
    <property type="evidence" value="ECO:0007669"/>
    <property type="project" value="InterPro"/>
</dbReference>
<dbReference type="EMBL" id="ONZG01000002">
    <property type="protein sequence ID" value="SPJ27575.1"/>
    <property type="molecule type" value="Genomic_DNA"/>
</dbReference>
<evidence type="ECO:0000313" key="2">
    <source>
        <dbReference type="EMBL" id="SPJ27575.1"/>
    </source>
</evidence>
<dbReference type="EC" id="4.6.1.1" evidence="2"/>
<dbReference type="SMART" id="SM00044">
    <property type="entry name" value="CYCc"/>
    <property type="match status" value="1"/>
</dbReference>
<keyword evidence="2" id="KW-0456">Lyase</keyword>
<dbReference type="InterPro" id="IPR029787">
    <property type="entry name" value="Nucleotide_cyclase"/>
</dbReference>
<dbReference type="InterPro" id="IPR001054">
    <property type="entry name" value="A/G_cyclase"/>
</dbReference>
<proteinExistence type="predicted"/>
<gene>
    <name evidence="2" type="primary">cyaA_3</name>
    <name evidence="2" type="ORF">TRM7615_01065</name>
</gene>
<organism evidence="2 3">
    <name type="scientific">Falsiruegeria mediterranea M17</name>
    <dbReference type="NCBI Taxonomy" id="1200281"/>
    <lineage>
        <taxon>Bacteria</taxon>
        <taxon>Pseudomonadati</taxon>
        <taxon>Pseudomonadota</taxon>
        <taxon>Alphaproteobacteria</taxon>
        <taxon>Rhodobacterales</taxon>
        <taxon>Roseobacteraceae</taxon>
        <taxon>Falsiruegeria</taxon>
    </lineage>
</organism>